<dbReference type="KEGG" id="mspg:F6B93_11965"/>
<gene>
    <name evidence="1" type="ORF">F6B93_11965</name>
</gene>
<dbReference type="InterPro" id="IPR009057">
    <property type="entry name" value="Homeodomain-like_sf"/>
</dbReference>
<dbReference type="AlphaFoldDB" id="A0A975PWZ4"/>
<organism evidence="1 2">
    <name type="scientific">Mycobacterium spongiae</name>
    <dbReference type="NCBI Taxonomy" id="886343"/>
    <lineage>
        <taxon>Bacteria</taxon>
        <taxon>Bacillati</taxon>
        <taxon>Actinomycetota</taxon>
        <taxon>Actinomycetes</taxon>
        <taxon>Mycobacteriales</taxon>
        <taxon>Mycobacteriaceae</taxon>
        <taxon>Mycobacterium</taxon>
    </lineage>
</organism>
<evidence type="ECO:0000313" key="2">
    <source>
        <dbReference type="Proteomes" id="UP000682202"/>
    </source>
</evidence>
<dbReference type="SUPFAM" id="SSF46689">
    <property type="entry name" value="Homeodomain-like"/>
    <property type="match status" value="1"/>
</dbReference>
<sequence>MDDCNVRILRHMTEKLTSTRTALLRVAEQLIAVGGVAGPSDREIIAAANVGNKSAIRYHFGSRRGLVDAILADHGEVLEVRRALAFAELTVDRATTDLFRLSRVVVEPYASFLADGPSQWAYLAVAQSVMEDPHEQLDDLAARFKDPLILGLVDLMLAQIALPSELAAERVLVGISQVIASIGARARQQLVGAGRRPLTRIDIFSTNLVDMLHGSMTAPAAAATLRAIGSGAASEVGA</sequence>
<name>A0A975PWZ4_9MYCO</name>
<accession>A0A975PWZ4</accession>
<proteinExistence type="predicted"/>
<dbReference type="Proteomes" id="UP000682202">
    <property type="component" value="Chromosome"/>
</dbReference>
<dbReference type="EMBL" id="CP046600">
    <property type="protein sequence ID" value="QUR67721.1"/>
    <property type="molecule type" value="Genomic_DNA"/>
</dbReference>
<evidence type="ECO:0000313" key="1">
    <source>
        <dbReference type="EMBL" id="QUR67721.1"/>
    </source>
</evidence>
<dbReference type="Gene3D" id="1.10.357.10">
    <property type="entry name" value="Tetracycline Repressor, domain 2"/>
    <property type="match status" value="1"/>
</dbReference>
<reference evidence="1" key="1">
    <citation type="submission" date="2019-12" db="EMBL/GenBank/DDBJ databases">
        <title>Mycobacterium spongiae sp. nov.</title>
        <authorList>
            <person name="Stinear T."/>
        </authorList>
    </citation>
    <scope>NUCLEOTIDE SEQUENCE</scope>
    <source>
        <strain evidence="1">FSD4b-SM</strain>
    </source>
</reference>
<protein>
    <submittedName>
        <fullName evidence="1">TetR family transcriptional regulator</fullName>
    </submittedName>
</protein>
<keyword evidence="2" id="KW-1185">Reference proteome</keyword>